<organism evidence="1 2">
    <name type="scientific">Phanerochaete carnosa (strain HHB-10118-sp)</name>
    <name type="common">White-rot fungus</name>
    <name type="synonym">Peniophora carnosa</name>
    <dbReference type="NCBI Taxonomy" id="650164"/>
    <lineage>
        <taxon>Eukaryota</taxon>
        <taxon>Fungi</taxon>
        <taxon>Dikarya</taxon>
        <taxon>Basidiomycota</taxon>
        <taxon>Agaricomycotina</taxon>
        <taxon>Agaricomycetes</taxon>
        <taxon>Polyporales</taxon>
        <taxon>Phanerochaetaceae</taxon>
        <taxon>Phanerochaete</taxon>
    </lineage>
</organism>
<dbReference type="RefSeq" id="XP_007402204.1">
    <property type="nucleotide sequence ID" value="XM_007402142.1"/>
</dbReference>
<keyword evidence="2" id="KW-1185">Reference proteome</keyword>
<dbReference type="KEGG" id="pco:PHACADRAFT_201859"/>
<dbReference type="EMBL" id="JH930499">
    <property type="protein sequence ID" value="EKM49245.1"/>
    <property type="molecule type" value="Genomic_DNA"/>
</dbReference>
<dbReference type="HOGENOM" id="CLU_2224140_0_0_1"/>
<name>K5VR82_PHACS</name>
<evidence type="ECO:0000313" key="1">
    <source>
        <dbReference type="EMBL" id="EKM49245.1"/>
    </source>
</evidence>
<dbReference type="Proteomes" id="UP000008370">
    <property type="component" value="Unassembled WGS sequence"/>
</dbReference>
<sequence length="107" mass="11697">MLSKSPPRVMAGQYERASGAERIQVAEYMATYDFAPTDYAHDVTSALEVVQTALGPDDLEGVLNATEDEVKAMYGSESYHVGDEEECGGVHDHLRGGIDISTNMQIW</sequence>
<evidence type="ECO:0000313" key="2">
    <source>
        <dbReference type="Proteomes" id="UP000008370"/>
    </source>
</evidence>
<dbReference type="GeneID" id="18911726"/>
<proteinExistence type="predicted"/>
<protein>
    <submittedName>
        <fullName evidence="1">Uncharacterized protein</fullName>
    </submittedName>
</protein>
<dbReference type="AlphaFoldDB" id="K5VR82"/>
<accession>K5VR82</accession>
<dbReference type="OrthoDB" id="5595695at2759"/>
<reference evidence="1 2" key="1">
    <citation type="journal article" date="2012" name="BMC Genomics">
        <title>Comparative genomics of the white-rot fungi, Phanerochaete carnosa and P. chrysosporium, to elucidate the genetic basis of the distinct wood types they colonize.</title>
        <authorList>
            <person name="Suzuki H."/>
            <person name="MacDonald J."/>
            <person name="Syed K."/>
            <person name="Salamov A."/>
            <person name="Hori C."/>
            <person name="Aerts A."/>
            <person name="Henrissat B."/>
            <person name="Wiebenga A."/>
            <person name="vanKuyk P.A."/>
            <person name="Barry K."/>
            <person name="Lindquist E."/>
            <person name="LaButti K."/>
            <person name="Lapidus A."/>
            <person name="Lucas S."/>
            <person name="Coutinho P."/>
            <person name="Gong Y."/>
            <person name="Samejima M."/>
            <person name="Mahadevan R."/>
            <person name="Abou-Zaid M."/>
            <person name="de Vries R.P."/>
            <person name="Igarashi K."/>
            <person name="Yadav J.S."/>
            <person name="Grigoriev I.V."/>
            <person name="Master E.R."/>
        </authorList>
    </citation>
    <scope>NUCLEOTIDE SEQUENCE [LARGE SCALE GENOMIC DNA]</scope>
    <source>
        <strain evidence="1 2">HHB-10118-sp</strain>
    </source>
</reference>
<gene>
    <name evidence="1" type="ORF">PHACADRAFT_201859</name>
</gene>
<dbReference type="InParanoid" id="K5VR82"/>